<reference evidence="3" key="1">
    <citation type="submission" date="2022-11" db="UniProtKB">
        <authorList>
            <consortium name="WormBaseParasite"/>
        </authorList>
    </citation>
    <scope>IDENTIFICATION</scope>
</reference>
<accession>A0A915HNQ6</accession>
<evidence type="ECO:0000256" key="1">
    <source>
        <dbReference type="SAM" id="MobiDB-lite"/>
    </source>
</evidence>
<feature type="region of interest" description="Disordered" evidence="1">
    <location>
        <begin position="1"/>
        <end position="43"/>
    </location>
</feature>
<keyword evidence="2" id="KW-1185">Reference proteome</keyword>
<dbReference type="Proteomes" id="UP000887565">
    <property type="component" value="Unplaced"/>
</dbReference>
<name>A0A915HNQ6_ROMCU</name>
<sequence length="427" mass="48285">MKTLTWTTHPKLLTAPKIPKKKKKKQKEEWNKSPDISDDEDLSLQPKKLNDDAQCLQAVFASAMKSALTHWFIDLLSFPVSPIYKLAVHDRINFENNPPLPTKVDDVWIERVATNQPIWDYTYQGTHYRYLPNTIISLLQDNGKWFQRLTTTMPLAAVLASPCSIIEYAYLNYVLARHPQLLNTAWGTTFYACMLYCADGNPGTCVRDWMNHIPECEPALDHHRGTYICNHSALRPIIFDKDFHMETIIEEIETDYMKNPHSQFHFYSCLLSFIDFQNGFSFPAPMYAYPLLTTALVHTLAAEELLHSPMLSRGVEPSEEELLQMPIFDLNIAKLAQPTAAQAPPELPAIADLTALATQINDFLKLTLDDILRLAPALLEESTLIQHTTMDTEMNTVTSDQTLTNIPEETILPGPPMIATIGTASPG</sequence>
<evidence type="ECO:0000313" key="3">
    <source>
        <dbReference type="WBParaSite" id="nRc.2.0.1.t03141-RA"/>
    </source>
</evidence>
<organism evidence="2 3">
    <name type="scientific">Romanomermis culicivorax</name>
    <name type="common">Nematode worm</name>
    <dbReference type="NCBI Taxonomy" id="13658"/>
    <lineage>
        <taxon>Eukaryota</taxon>
        <taxon>Metazoa</taxon>
        <taxon>Ecdysozoa</taxon>
        <taxon>Nematoda</taxon>
        <taxon>Enoplea</taxon>
        <taxon>Dorylaimia</taxon>
        <taxon>Mermithida</taxon>
        <taxon>Mermithoidea</taxon>
        <taxon>Mermithidae</taxon>
        <taxon>Romanomermis</taxon>
    </lineage>
</organism>
<proteinExistence type="predicted"/>
<evidence type="ECO:0000313" key="2">
    <source>
        <dbReference type="Proteomes" id="UP000887565"/>
    </source>
</evidence>
<dbReference type="WBParaSite" id="nRc.2.0.1.t03141-RA">
    <property type="protein sequence ID" value="nRc.2.0.1.t03141-RA"/>
    <property type="gene ID" value="nRc.2.0.1.g03141"/>
</dbReference>
<protein>
    <submittedName>
        <fullName evidence="3">Uncharacterized protein</fullName>
    </submittedName>
</protein>
<dbReference type="AlphaFoldDB" id="A0A915HNQ6"/>